<dbReference type="EMBL" id="CDHN01000008">
    <property type="protein sequence ID" value="CEJ95094.1"/>
    <property type="molecule type" value="Genomic_DNA"/>
</dbReference>
<dbReference type="HOGENOM" id="CLU_1020093_0_0_1"/>
<gene>
    <name evidence="3" type="ORF">VHEMI10596</name>
</gene>
<dbReference type="Pfam" id="PF23584">
    <property type="entry name" value="DUF7136"/>
    <property type="match status" value="1"/>
</dbReference>
<feature type="signal peptide" evidence="1">
    <location>
        <begin position="1"/>
        <end position="23"/>
    </location>
</feature>
<proteinExistence type="predicted"/>
<dbReference type="OrthoDB" id="4490227at2759"/>
<protein>
    <recommendedName>
        <fullName evidence="2">DUF7136 domain-containing protein</fullName>
    </recommendedName>
</protein>
<evidence type="ECO:0000256" key="1">
    <source>
        <dbReference type="SAM" id="SignalP"/>
    </source>
</evidence>
<feature type="chain" id="PRO_5001990083" description="DUF7136 domain-containing protein" evidence="1">
    <location>
        <begin position="24"/>
        <end position="273"/>
    </location>
</feature>
<keyword evidence="1" id="KW-0732">Signal</keyword>
<reference evidence="3 4" key="1">
    <citation type="journal article" date="2015" name="Genome Announc.">
        <title>Draft Genome Sequence and Gene Annotation of the Entomopathogenic Fungus Verticillium hemipterigenum.</title>
        <authorList>
            <person name="Horn F."/>
            <person name="Habel A."/>
            <person name="Scharf D.H."/>
            <person name="Dworschak J."/>
            <person name="Brakhage A.A."/>
            <person name="Guthke R."/>
            <person name="Hertweck C."/>
            <person name="Linde J."/>
        </authorList>
    </citation>
    <scope>NUCLEOTIDE SEQUENCE [LARGE SCALE GENOMIC DNA]</scope>
</reference>
<dbReference type="Proteomes" id="UP000039046">
    <property type="component" value="Unassembled WGS sequence"/>
</dbReference>
<evidence type="ECO:0000259" key="2">
    <source>
        <dbReference type="Pfam" id="PF23584"/>
    </source>
</evidence>
<name>A0A0A1TJ35_9HYPO</name>
<sequence>MFGASIRTAVLIVCCFVLRIAGAIDTTEVDLIFPRNETYSPRGMMPCILAIQRPDILSHLQPQIRYAVFLEGVRGVLSENFDLRDVPKNQSTHYLYGSVRNLTLAEGKYAAFFYVDHKNRTNTTDPDFYNNRLDDFDTVRNGFHEGYYQEGRGIFFTISKYGKEMDITSTKENCNKLESYPLGIDSYLDYPRFFQHFGEYSSCPSFAVPSPTGRPCDGMLTPEKAKSINDTLNSIECIQRKPLISCPKSVAAQARTSAAAYAVMLAALSIYFW</sequence>
<evidence type="ECO:0000313" key="4">
    <source>
        <dbReference type="Proteomes" id="UP000039046"/>
    </source>
</evidence>
<evidence type="ECO:0000313" key="3">
    <source>
        <dbReference type="EMBL" id="CEJ95094.1"/>
    </source>
</evidence>
<feature type="domain" description="DUF7136" evidence="2">
    <location>
        <begin position="25"/>
        <end position="246"/>
    </location>
</feature>
<dbReference type="InterPro" id="IPR055560">
    <property type="entry name" value="DUF7136"/>
</dbReference>
<accession>A0A0A1TJ35</accession>
<organism evidence="3 4">
    <name type="scientific">[Torrubiella] hemipterigena</name>
    <dbReference type="NCBI Taxonomy" id="1531966"/>
    <lineage>
        <taxon>Eukaryota</taxon>
        <taxon>Fungi</taxon>
        <taxon>Dikarya</taxon>
        <taxon>Ascomycota</taxon>
        <taxon>Pezizomycotina</taxon>
        <taxon>Sordariomycetes</taxon>
        <taxon>Hypocreomycetidae</taxon>
        <taxon>Hypocreales</taxon>
        <taxon>Clavicipitaceae</taxon>
        <taxon>Clavicipitaceae incertae sedis</taxon>
        <taxon>'Torrubiella' clade</taxon>
    </lineage>
</organism>
<keyword evidence="4" id="KW-1185">Reference proteome</keyword>
<dbReference type="AlphaFoldDB" id="A0A0A1TJ35"/>